<organism evidence="9 10">
    <name type="scientific">Geofilum rubicundum JCM 15548</name>
    <dbReference type="NCBI Taxonomy" id="1236989"/>
    <lineage>
        <taxon>Bacteria</taxon>
        <taxon>Pseudomonadati</taxon>
        <taxon>Bacteroidota</taxon>
        <taxon>Bacteroidia</taxon>
        <taxon>Marinilabiliales</taxon>
        <taxon>Marinilabiliaceae</taxon>
        <taxon>Geofilum</taxon>
    </lineage>
</organism>
<dbReference type="OrthoDB" id="9791859at2"/>
<name>A0A0E9LR19_9BACT</name>
<dbReference type="GO" id="GO:0000287">
    <property type="term" value="F:magnesium ion binding"/>
    <property type="evidence" value="ECO:0007669"/>
    <property type="project" value="UniProtKB-UniRule"/>
</dbReference>
<dbReference type="Gene3D" id="3.40.50.970">
    <property type="match status" value="2"/>
</dbReference>
<comment type="caution">
    <text evidence="9">The sequence shown here is derived from an EMBL/GenBank/DDBJ whole genome shotgun (WGS) entry which is preliminary data.</text>
</comment>
<dbReference type="HAMAP" id="MF_01659">
    <property type="entry name" value="MenD"/>
    <property type="match status" value="1"/>
</dbReference>
<evidence type="ECO:0000256" key="5">
    <source>
        <dbReference type="ARBA" id="ARBA00023211"/>
    </source>
</evidence>
<keyword evidence="3 6" id="KW-0460">Magnesium</keyword>
<evidence type="ECO:0000256" key="1">
    <source>
        <dbReference type="ARBA" id="ARBA00022679"/>
    </source>
</evidence>
<evidence type="ECO:0000313" key="10">
    <source>
        <dbReference type="Proteomes" id="UP000032900"/>
    </source>
</evidence>
<dbReference type="RefSeq" id="WP_062128467.1">
    <property type="nucleotide sequence ID" value="NZ_BAZW01000075.1"/>
</dbReference>
<proteinExistence type="inferred from homology"/>
<dbReference type="EC" id="2.2.1.9" evidence="6"/>
<dbReference type="GO" id="GO:0070204">
    <property type="term" value="F:2-succinyl-5-enolpyruvyl-6-hydroxy-3-cyclohexene-1-carboxylic-acid synthase activity"/>
    <property type="evidence" value="ECO:0007669"/>
    <property type="project" value="UniProtKB-UniRule"/>
</dbReference>
<evidence type="ECO:0000259" key="8">
    <source>
        <dbReference type="Pfam" id="PF02776"/>
    </source>
</evidence>
<dbReference type="GO" id="GO:0030145">
    <property type="term" value="F:manganese ion binding"/>
    <property type="evidence" value="ECO:0007669"/>
    <property type="project" value="UniProtKB-UniRule"/>
</dbReference>
<dbReference type="UniPathway" id="UPA01057">
    <property type="reaction ID" value="UER00164"/>
</dbReference>
<evidence type="ECO:0000259" key="7">
    <source>
        <dbReference type="Pfam" id="PF02775"/>
    </source>
</evidence>
<gene>
    <name evidence="6" type="primary">menD</name>
    <name evidence="9" type="ORF">JCM15548_14415</name>
</gene>
<dbReference type="Gene3D" id="3.40.50.1220">
    <property type="entry name" value="TPP-binding domain"/>
    <property type="match status" value="1"/>
</dbReference>
<feature type="domain" description="Thiamine pyrophosphate enzyme N-terminal TPP-binding" evidence="8">
    <location>
        <begin position="12"/>
        <end position="116"/>
    </location>
</feature>
<dbReference type="GO" id="GO:0009234">
    <property type="term" value="P:menaquinone biosynthetic process"/>
    <property type="evidence" value="ECO:0007669"/>
    <property type="project" value="UniProtKB-UniRule"/>
</dbReference>
<keyword evidence="6" id="KW-0474">Menaquinone biosynthesis</keyword>
<dbReference type="PANTHER" id="PTHR42916">
    <property type="entry name" value="2-SUCCINYL-5-ENOLPYRUVYL-6-HYDROXY-3-CYCLOHEXENE-1-CARBOXYLATE SYNTHASE"/>
    <property type="match status" value="1"/>
</dbReference>
<dbReference type="CDD" id="cd02009">
    <property type="entry name" value="TPP_SHCHC_synthase"/>
    <property type="match status" value="1"/>
</dbReference>
<reference evidence="9 10" key="1">
    <citation type="journal article" date="2015" name="Microbes Environ.">
        <title>Distribution and evolution of nitrogen fixation genes in the phylum bacteroidetes.</title>
        <authorList>
            <person name="Inoue J."/>
            <person name="Oshima K."/>
            <person name="Suda W."/>
            <person name="Sakamoto M."/>
            <person name="Iino T."/>
            <person name="Noda S."/>
            <person name="Hongoh Y."/>
            <person name="Hattori M."/>
            <person name="Ohkuma M."/>
        </authorList>
    </citation>
    <scope>NUCLEOTIDE SEQUENCE [LARGE SCALE GENOMIC DNA]</scope>
    <source>
        <strain evidence="9">JCM 15548</strain>
    </source>
</reference>
<keyword evidence="4 6" id="KW-0786">Thiamine pyrophosphate</keyword>
<comment type="cofactor">
    <cofactor evidence="6">
        <name>thiamine diphosphate</name>
        <dbReference type="ChEBI" id="CHEBI:58937"/>
    </cofactor>
    <text evidence="6">Binds 1 thiamine pyrophosphate per subunit.</text>
</comment>
<dbReference type="InterPro" id="IPR011766">
    <property type="entry name" value="TPP_enzyme_TPP-bd"/>
</dbReference>
<comment type="pathway">
    <text evidence="6">Quinol/quinone metabolism; 1,4-dihydroxy-2-naphthoate biosynthesis; 1,4-dihydroxy-2-naphthoate from chorismate: step 2/7.</text>
</comment>
<dbReference type="Pfam" id="PF02775">
    <property type="entry name" value="TPP_enzyme_C"/>
    <property type="match status" value="1"/>
</dbReference>
<dbReference type="SUPFAM" id="SSF52518">
    <property type="entry name" value="Thiamin diphosphate-binding fold (THDP-binding)"/>
    <property type="match status" value="2"/>
</dbReference>
<dbReference type="NCBIfam" id="TIGR00173">
    <property type="entry name" value="menD"/>
    <property type="match status" value="1"/>
</dbReference>
<accession>A0A0E9LR19</accession>
<comment type="similarity">
    <text evidence="6">Belongs to the TPP enzyme family. MenD subfamily.</text>
</comment>
<feature type="domain" description="Thiamine pyrophosphate enzyme TPP-binding" evidence="7">
    <location>
        <begin position="402"/>
        <end position="542"/>
    </location>
</feature>
<comment type="cofactor">
    <cofactor evidence="6">
        <name>Mg(2+)</name>
        <dbReference type="ChEBI" id="CHEBI:18420"/>
    </cofactor>
    <cofactor evidence="6">
        <name>Mn(2+)</name>
        <dbReference type="ChEBI" id="CHEBI:29035"/>
    </cofactor>
</comment>
<dbReference type="UniPathway" id="UPA00079"/>
<dbReference type="Pfam" id="PF02776">
    <property type="entry name" value="TPP_enzyme_N"/>
    <property type="match status" value="1"/>
</dbReference>
<evidence type="ECO:0000256" key="6">
    <source>
        <dbReference type="HAMAP-Rule" id="MF_01659"/>
    </source>
</evidence>
<dbReference type="Proteomes" id="UP000032900">
    <property type="component" value="Unassembled WGS sequence"/>
</dbReference>
<comment type="subunit">
    <text evidence="6">Homodimer.</text>
</comment>
<keyword evidence="2 6" id="KW-0479">Metal-binding</keyword>
<evidence type="ECO:0000256" key="2">
    <source>
        <dbReference type="ARBA" id="ARBA00022723"/>
    </source>
</evidence>
<dbReference type="PANTHER" id="PTHR42916:SF1">
    <property type="entry name" value="PROTEIN PHYLLO, CHLOROPLASTIC"/>
    <property type="match status" value="1"/>
</dbReference>
<evidence type="ECO:0000256" key="4">
    <source>
        <dbReference type="ARBA" id="ARBA00023052"/>
    </source>
</evidence>
<comment type="pathway">
    <text evidence="6">Quinol/quinone metabolism; menaquinone biosynthesis.</text>
</comment>
<evidence type="ECO:0000313" key="9">
    <source>
        <dbReference type="EMBL" id="GAO27581.1"/>
    </source>
</evidence>
<dbReference type="AlphaFoldDB" id="A0A0E9LR19"/>
<dbReference type="PIRSF" id="PIRSF004983">
    <property type="entry name" value="MenD"/>
    <property type="match status" value="1"/>
</dbReference>
<protein>
    <recommendedName>
        <fullName evidence="6">2-succinyl-5-enolpyruvyl-6-hydroxy-3-cyclohexene-1-carboxylate synthase</fullName>
        <shortName evidence="6">SEPHCHC synthase</shortName>
        <ecNumber evidence="6">2.2.1.9</ecNumber>
    </recommendedName>
    <alternativeName>
        <fullName evidence="6">Menaquinone biosynthesis protein MenD</fullName>
    </alternativeName>
</protein>
<dbReference type="STRING" id="1236989.JCM15548_14415"/>
<dbReference type="EMBL" id="BAZW01000075">
    <property type="protein sequence ID" value="GAO27581.1"/>
    <property type="molecule type" value="Genomic_DNA"/>
</dbReference>
<dbReference type="InterPro" id="IPR029061">
    <property type="entry name" value="THDP-binding"/>
</dbReference>
<dbReference type="InterPro" id="IPR012001">
    <property type="entry name" value="Thiamin_PyroP_enz_TPP-bd_dom"/>
</dbReference>
<dbReference type="GO" id="GO:0030976">
    <property type="term" value="F:thiamine pyrophosphate binding"/>
    <property type="evidence" value="ECO:0007669"/>
    <property type="project" value="UniProtKB-UniRule"/>
</dbReference>
<dbReference type="CDD" id="cd07037">
    <property type="entry name" value="TPP_PYR_MenD"/>
    <property type="match status" value="1"/>
</dbReference>
<dbReference type="InterPro" id="IPR004433">
    <property type="entry name" value="MenaQ_synth_MenD"/>
</dbReference>
<evidence type="ECO:0000256" key="3">
    <source>
        <dbReference type="ARBA" id="ARBA00022842"/>
    </source>
</evidence>
<comment type="function">
    <text evidence="6">Catalyzes the thiamine diphosphate-dependent decarboxylation of 2-oxoglutarate and the subsequent addition of the resulting succinic semialdehyde-thiamine pyrophosphate anion to isochorismate to yield 2-succinyl-5-enolpyruvyl-6-hydroxy-3-cyclohexene-1-carboxylate (SEPHCHC).</text>
</comment>
<comment type="catalytic activity">
    <reaction evidence="6">
        <text>isochorismate + 2-oxoglutarate + H(+) = 5-enolpyruvoyl-6-hydroxy-2-succinyl-cyclohex-3-ene-1-carboxylate + CO2</text>
        <dbReference type="Rhea" id="RHEA:25593"/>
        <dbReference type="ChEBI" id="CHEBI:15378"/>
        <dbReference type="ChEBI" id="CHEBI:16526"/>
        <dbReference type="ChEBI" id="CHEBI:16810"/>
        <dbReference type="ChEBI" id="CHEBI:29780"/>
        <dbReference type="ChEBI" id="CHEBI:58818"/>
        <dbReference type="EC" id="2.2.1.9"/>
    </reaction>
</comment>
<keyword evidence="1 6" id="KW-0808">Transferase</keyword>
<keyword evidence="5 6" id="KW-0464">Manganese</keyword>
<keyword evidence="10" id="KW-1185">Reference proteome</keyword>
<sequence>MSKPISDKPIVKALVELCHLHGVEQVVISPGSRNAPLIISFAGYEKFECLSIVDERSAAYFALGLARETKKPVAIVCTSGTAGLNYAPALAEAYYQQVPLVVITADRPKEWINQADGQAIEQPGIFNNFIRHQCTLPLSGGHKDDEWYMNRILNEAFQKCTGTIPGPIHINVPMREPLYGKTVYSDSPARKIEVLTGDSQLSADAISLLTNELMRYERVMVLTGALHHDPALKQALEALAAKGVVVLTETLSNLNSERFIQNMDRVVSTISEDEQLFFSPDILITLDVPVLSKMVKKILRQRKPHIHWHFTNQTYVTDTYQSLTRMIKGNAPVILQQVADQMPPREKRFHDTWNKRTLQSTERHHQYFEKLAWSDLKMFNLLSRQPLPAMQIHLGNSTPVRYAQLFSWSDSHQWYANRGTSGIDGCVSTAAGAAHAAQLPVLLIVGDLSFLYDSNGLWHKYLPPNFRVMVVNNGGGGIFRFIPGPAETEELEQFFEANHSHDCRGIADTFGLDYTACHNEEEFTAGLENFFAPSNKPALMEVFTPNVESGKLLKKYFKFLRNEL</sequence>